<evidence type="ECO:0000256" key="3">
    <source>
        <dbReference type="ARBA" id="ARBA00022490"/>
    </source>
</evidence>
<feature type="region of interest" description="Disordered" evidence="11">
    <location>
        <begin position="168"/>
        <end position="195"/>
    </location>
</feature>
<gene>
    <name evidence="13" type="ORF">E1301_Tti010613</name>
</gene>
<dbReference type="PANTHER" id="PTHR15139">
    <property type="entry name" value="TUBULIN FOLDING COFACTOR C"/>
    <property type="match status" value="1"/>
</dbReference>
<accession>A0A5A9PXK7</accession>
<keyword evidence="14" id="KW-1185">Reference proteome</keyword>
<comment type="subcellular location">
    <subcellularLocation>
        <location evidence="1">Cytoplasm</location>
    </subcellularLocation>
</comment>
<dbReference type="Pfam" id="PF07986">
    <property type="entry name" value="TBCC"/>
    <property type="match status" value="1"/>
</dbReference>
<evidence type="ECO:0000256" key="5">
    <source>
        <dbReference type="ARBA" id="ARBA00022990"/>
    </source>
</evidence>
<dbReference type="InterPro" id="IPR016098">
    <property type="entry name" value="CAP/MinC_C"/>
</dbReference>
<comment type="subunit">
    <text evidence="7">Supercomplex made of cofactors A to E. Cofactors A and D function by capturing and stabilizing tubulin in a quasi-native conformation. Cofactor E binds to the cofactor D-tubulin complex; interaction with cofactor C then causes the release of tubulin polypeptides that are committed to the native state.</text>
</comment>
<dbReference type="AlphaFoldDB" id="A0A5A9PXK7"/>
<dbReference type="PANTHER" id="PTHR15139:SF0">
    <property type="entry name" value="TUBULIN-SPECIFIC CHAPERONE C"/>
    <property type="match status" value="1"/>
</dbReference>
<dbReference type="InterPro" id="IPR038397">
    <property type="entry name" value="TBCC_N_sf"/>
</dbReference>
<evidence type="ECO:0000259" key="12">
    <source>
        <dbReference type="PROSITE" id="PS51329"/>
    </source>
</evidence>
<evidence type="ECO:0000313" key="14">
    <source>
        <dbReference type="Proteomes" id="UP000324632"/>
    </source>
</evidence>
<name>A0A5A9PXK7_9TELE</name>
<evidence type="ECO:0000256" key="7">
    <source>
        <dbReference type="ARBA" id="ARBA00026055"/>
    </source>
</evidence>
<protein>
    <recommendedName>
        <fullName evidence="9">Tubulin-specific chaperone C</fullName>
    </recommendedName>
    <alternativeName>
        <fullName evidence="10">Tubulin-folding cofactor C</fullName>
    </alternativeName>
</protein>
<dbReference type="Proteomes" id="UP000324632">
    <property type="component" value="Chromosome 1"/>
</dbReference>
<comment type="caution">
    <text evidence="13">The sequence shown here is derived from an EMBL/GenBank/DDBJ whole genome shotgun (WGS) entry which is preliminary data.</text>
</comment>
<reference evidence="13 14" key="1">
    <citation type="journal article" date="2019" name="Mol. Ecol. Resour.">
        <title>Chromosome-level genome assembly of Triplophysa tibetana, a fish adapted to the harsh high-altitude environment of the Tibetan Plateau.</title>
        <authorList>
            <person name="Yang X."/>
            <person name="Liu H."/>
            <person name="Ma Z."/>
            <person name="Zou Y."/>
            <person name="Zou M."/>
            <person name="Mao Y."/>
            <person name="Li X."/>
            <person name="Wang H."/>
            <person name="Chen T."/>
            <person name="Wang W."/>
            <person name="Yang R."/>
        </authorList>
    </citation>
    <scope>NUCLEOTIDE SEQUENCE [LARGE SCALE GENOMIC DNA]</scope>
    <source>
        <strain evidence="13">TTIB1903HZAU</strain>
        <tissue evidence="13">Muscle</tissue>
    </source>
</reference>
<dbReference type="InterPro" id="IPR012945">
    <property type="entry name" value="Tubulin-bd_cofactor_C_dom"/>
</dbReference>
<keyword evidence="3" id="KW-0963">Cytoplasm</keyword>
<evidence type="ECO:0000256" key="8">
    <source>
        <dbReference type="ARBA" id="ARBA00058607"/>
    </source>
</evidence>
<comment type="function">
    <text evidence="8">Tubulin-folding protein; involved in the final step of the tubulin folding pathway.</text>
</comment>
<sequence>MVCVRSPRLFCGITSGRSYISCSPVVRINMEAFGVKVSAETDDRETNAAVKVPERVLRRDQARLEEVERRRNVKESQTVTEEKSDFFTSTYNAEKAAVEEIISNCNYGDSDQASKTLEEASVKIQQLQKFLNDSVMFLTQYEIRQAQASLQTMQTSLAEKRDEALPKKKFAFRSRNTGTGKQPAPKQEASEKSASVVDGPAPLDAAIYVNQCGFSNVDNQVLIMHAEEIQQRDVLLSNLTNCKVRLYGCPSTVHIKVIRNCEILCGPVSSSVFVDQCTDSTLAAPCQQLRTHNTSATQIYLHVTSRAIIEDCNGVRVAPFTWTYPGIHEHFKISGLDPKRNNWELVDDFNWLATGTPSPNWTIIPESERISSWESVQPAT</sequence>
<keyword evidence="4" id="KW-0597">Phosphoprotein</keyword>
<evidence type="ECO:0000256" key="4">
    <source>
        <dbReference type="ARBA" id="ARBA00022553"/>
    </source>
</evidence>
<evidence type="ECO:0000256" key="2">
    <source>
        <dbReference type="ARBA" id="ARBA00008848"/>
    </source>
</evidence>
<feature type="domain" description="C-CAP/cofactor C-like" evidence="12">
    <location>
        <begin position="185"/>
        <end position="351"/>
    </location>
</feature>
<dbReference type="InterPro" id="IPR027684">
    <property type="entry name" value="TBCC"/>
</dbReference>
<dbReference type="SMART" id="SM00673">
    <property type="entry name" value="CARP"/>
    <property type="match status" value="2"/>
</dbReference>
<dbReference type="GO" id="GO:0007021">
    <property type="term" value="P:tubulin complex assembly"/>
    <property type="evidence" value="ECO:0007669"/>
    <property type="project" value="TreeGrafter"/>
</dbReference>
<dbReference type="Gene3D" id="2.160.20.70">
    <property type="match status" value="1"/>
</dbReference>
<keyword evidence="6" id="KW-0143">Chaperone</keyword>
<dbReference type="GO" id="GO:0007023">
    <property type="term" value="P:post-chaperonin tubulin folding pathway"/>
    <property type="evidence" value="ECO:0007669"/>
    <property type="project" value="InterPro"/>
</dbReference>
<evidence type="ECO:0000256" key="10">
    <source>
        <dbReference type="ARBA" id="ARBA00079876"/>
    </source>
</evidence>
<dbReference type="GO" id="GO:0015631">
    <property type="term" value="F:tubulin binding"/>
    <property type="evidence" value="ECO:0007669"/>
    <property type="project" value="InterPro"/>
</dbReference>
<dbReference type="InterPro" id="IPR031925">
    <property type="entry name" value="TBCC_N"/>
</dbReference>
<dbReference type="OrthoDB" id="194775at2759"/>
<dbReference type="EMBL" id="SOYY01000001">
    <property type="protein sequence ID" value="KAA0724999.1"/>
    <property type="molecule type" value="Genomic_DNA"/>
</dbReference>
<dbReference type="InterPro" id="IPR006599">
    <property type="entry name" value="CARP_motif"/>
</dbReference>
<dbReference type="Gene3D" id="1.20.58.1250">
    <property type="entry name" value="Tubulin Binding Cofactor C, N-terminal domain"/>
    <property type="match status" value="1"/>
</dbReference>
<keyword evidence="5" id="KW-0007">Acetylation</keyword>
<dbReference type="PROSITE" id="PS51329">
    <property type="entry name" value="C_CAP_COFACTOR_C"/>
    <property type="match status" value="1"/>
</dbReference>
<dbReference type="FunFam" id="1.20.58.1250:FF:000001">
    <property type="entry name" value="Tubulin-specific chaperone C"/>
    <property type="match status" value="1"/>
</dbReference>
<dbReference type="FunFam" id="2.160.20.70:FF:000007">
    <property type="entry name" value="tubulin-specific chaperone C"/>
    <property type="match status" value="1"/>
</dbReference>
<evidence type="ECO:0000256" key="1">
    <source>
        <dbReference type="ARBA" id="ARBA00004496"/>
    </source>
</evidence>
<comment type="similarity">
    <text evidence="2">Belongs to the TBCC family.</text>
</comment>
<evidence type="ECO:0000313" key="13">
    <source>
        <dbReference type="EMBL" id="KAA0724999.1"/>
    </source>
</evidence>
<dbReference type="Pfam" id="PF16752">
    <property type="entry name" value="TBCC_N"/>
    <property type="match status" value="1"/>
</dbReference>
<proteinExistence type="inferred from homology"/>
<organism evidence="13 14">
    <name type="scientific">Triplophysa tibetana</name>
    <dbReference type="NCBI Taxonomy" id="1572043"/>
    <lineage>
        <taxon>Eukaryota</taxon>
        <taxon>Metazoa</taxon>
        <taxon>Chordata</taxon>
        <taxon>Craniata</taxon>
        <taxon>Vertebrata</taxon>
        <taxon>Euteleostomi</taxon>
        <taxon>Actinopterygii</taxon>
        <taxon>Neopterygii</taxon>
        <taxon>Teleostei</taxon>
        <taxon>Ostariophysi</taxon>
        <taxon>Cypriniformes</taxon>
        <taxon>Nemacheilidae</taxon>
        <taxon>Triplophysa</taxon>
    </lineage>
</organism>
<dbReference type="InterPro" id="IPR017901">
    <property type="entry name" value="C-CAP_CF_C-like"/>
</dbReference>
<evidence type="ECO:0000256" key="9">
    <source>
        <dbReference type="ARBA" id="ARBA00067872"/>
    </source>
</evidence>
<evidence type="ECO:0000256" key="11">
    <source>
        <dbReference type="SAM" id="MobiDB-lite"/>
    </source>
</evidence>
<evidence type="ECO:0000256" key="6">
    <source>
        <dbReference type="ARBA" id="ARBA00023186"/>
    </source>
</evidence>
<dbReference type="GO" id="GO:0005829">
    <property type="term" value="C:cytosol"/>
    <property type="evidence" value="ECO:0007669"/>
    <property type="project" value="UniProtKB-ARBA"/>
</dbReference>